<organism evidence="2 3">
    <name type="scientific">Candidatus Entotheonella gemina</name>
    <dbReference type="NCBI Taxonomy" id="1429439"/>
    <lineage>
        <taxon>Bacteria</taxon>
        <taxon>Pseudomonadati</taxon>
        <taxon>Nitrospinota/Tectimicrobiota group</taxon>
        <taxon>Candidatus Tectimicrobiota</taxon>
        <taxon>Candidatus Entotheonellia</taxon>
        <taxon>Candidatus Entotheonellales</taxon>
        <taxon>Candidatus Entotheonellaceae</taxon>
        <taxon>Candidatus Entotheonella</taxon>
    </lineage>
</organism>
<reference evidence="2 3" key="1">
    <citation type="journal article" date="2014" name="Nature">
        <title>An environmental bacterial taxon with a large and distinct metabolic repertoire.</title>
        <authorList>
            <person name="Wilson M.C."/>
            <person name="Mori T."/>
            <person name="Ruckert C."/>
            <person name="Uria A.R."/>
            <person name="Helf M.J."/>
            <person name="Takada K."/>
            <person name="Gernert C."/>
            <person name="Steffens U.A."/>
            <person name="Heycke N."/>
            <person name="Schmitt S."/>
            <person name="Rinke C."/>
            <person name="Helfrich E.J."/>
            <person name="Brachmann A.O."/>
            <person name="Gurgui C."/>
            <person name="Wakimoto T."/>
            <person name="Kracht M."/>
            <person name="Crusemann M."/>
            <person name="Hentschel U."/>
            <person name="Abe I."/>
            <person name="Matsunaga S."/>
            <person name="Kalinowski J."/>
            <person name="Takeyama H."/>
            <person name="Piel J."/>
        </authorList>
    </citation>
    <scope>NUCLEOTIDE SEQUENCE [LARGE SCALE GENOMIC DNA]</scope>
    <source>
        <strain evidence="3">TSY2</strain>
    </source>
</reference>
<name>W4M1N5_9BACT</name>
<dbReference type="InterPro" id="IPR036374">
    <property type="entry name" value="OxRdtase_Mopterin-bd_sf"/>
</dbReference>
<dbReference type="PANTHER" id="PTHR43032:SF4">
    <property type="entry name" value="OXIDOREDUCTASE MOLYBDOPTERIN-BINDING DOMAIN-CONTAINING PROTEIN"/>
    <property type="match status" value="1"/>
</dbReference>
<proteinExistence type="predicted"/>
<dbReference type="HOGENOM" id="CLU_812992_0_0_7"/>
<dbReference type="Pfam" id="PF00174">
    <property type="entry name" value="Oxidored_molyb"/>
    <property type="match status" value="1"/>
</dbReference>
<dbReference type="PATRIC" id="fig|1429439.4.peg.5254"/>
<accession>W4M1N5</accession>
<evidence type="ECO:0000313" key="2">
    <source>
        <dbReference type="EMBL" id="ETX04058.1"/>
    </source>
</evidence>
<dbReference type="InterPro" id="IPR000572">
    <property type="entry name" value="OxRdtase_Mopterin-bd_dom"/>
</dbReference>
<comment type="caution">
    <text evidence="2">The sequence shown here is derived from an EMBL/GenBank/DDBJ whole genome shotgun (WGS) entry which is preliminary data.</text>
</comment>
<feature type="domain" description="Oxidoreductase molybdopterin-binding" evidence="1">
    <location>
        <begin position="32"/>
        <end position="175"/>
    </location>
</feature>
<dbReference type="Proteomes" id="UP000019140">
    <property type="component" value="Unassembled WGS sequence"/>
</dbReference>
<dbReference type="Gene3D" id="2.160.20.80">
    <property type="entry name" value="E3 ubiquitin-protein ligase SopA"/>
    <property type="match status" value="1"/>
</dbReference>
<gene>
    <name evidence="2" type="ORF">ETSY2_31005</name>
</gene>
<protein>
    <recommendedName>
        <fullName evidence="1">Oxidoreductase molybdopterin-binding domain-containing protein</fullName>
    </recommendedName>
</protein>
<evidence type="ECO:0000259" key="1">
    <source>
        <dbReference type="Pfam" id="PF00174"/>
    </source>
</evidence>
<dbReference type="InterPro" id="IPR001646">
    <property type="entry name" value="5peptide_repeat"/>
</dbReference>
<keyword evidence="3" id="KW-1185">Reference proteome</keyword>
<dbReference type="SUPFAM" id="SSF141571">
    <property type="entry name" value="Pentapeptide repeat-like"/>
    <property type="match status" value="1"/>
</dbReference>
<evidence type="ECO:0000313" key="3">
    <source>
        <dbReference type="Proteomes" id="UP000019140"/>
    </source>
</evidence>
<dbReference type="SUPFAM" id="SSF56524">
    <property type="entry name" value="Oxidoreductase molybdopterin-binding domain"/>
    <property type="match status" value="1"/>
</dbReference>
<dbReference type="PANTHER" id="PTHR43032">
    <property type="entry name" value="PROTEIN-METHIONINE-SULFOXIDE REDUCTASE"/>
    <property type="match status" value="1"/>
</dbReference>
<dbReference type="AlphaFoldDB" id="W4M1N5"/>
<sequence length="341" mass="38355">MSGNASPILPPRQQVTQKFPIVGEREPDAAALDLKRWRLTVSGEVEQPQGWTYDAVQQLPQVEVTHDIHCVTRWSRLGCRWRGVAFETIAAQVRPTAKARFVQFIAYSARQHDSTLPLDICQHGGVLLAWAMDGQPLSVAHGYPLRVVAPTRYFYKSVKWVREIRFLETDIIGFWERGGYHNNGDFWQEERYVSGNLNADRIERLRRSGNFRPYREQVLLSLDLSGAHFAGLDLSGVQLKHCTLAGCQLQGANLRGANLTNSDLRHANLQGADLSEADLEGALFMGADLRHCSLRDARLAAAEFCRDGEPSAQVEGLDLRGAMTEDLLEDQYRFLRQQGVL</sequence>
<dbReference type="Gene3D" id="3.90.420.10">
    <property type="entry name" value="Oxidoreductase, molybdopterin-binding domain"/>
    <property type="match status" value="1"/>
</dbReference>
<dbReference type="EMBL" id="AZHX01001319">
    <property type="protein sequence ID" value="ETX04058.1"/>
    <property type="molecule type" value="Genomic_DNA"/>
</dbReference>
<dbReference type="Pfam" id="PF00805">
    <property type="entry name" value="Pentapeptide"/>
    <property type="match status" value="2"/>
</dbReference>